<proteinExistence type="predicted"/>
<keyword evidence="7" id="KW-1185">Reference proteome</keyword>
<dbReference type="Pfam" id="PF18120">
    <property type="entry name" value="DUF5597"/>
    <property type="match status" value="1"/>
</dbReference>
<keyword evidence="1" id="KW-0378">Hydrolase</keyword>
<evidence type="ECO:0000313" key="6">
    <source>
        <dbReference type="EMBL" id="WEF33888.1"/>
    </source>
</evidence>
<evidence type="ECO:0000313" key="7">
    <source>
        <dbReference type="Proteomes" id="UP001216510"/>
    </source>
</evidence>
<evidence type="ECO:0000256" key="2">
    <source>
        <dbReference type="ARBA" id="ARBA00023295"/>
    </source>
</evidence>
<dbReference type="Gene3D" id="2.60.220.20">
    <property type="entry name" value="putative beta-Galactosidase from caulobacter crescentus"/>
    <property type="match status" value="1"/>
</dbReference>
<feature type="signal peptide" evidence="3">
    <location>
        <begin position="1"/>
        <end position="21"/>
    </location>
</feature>
<dbReference type="Proteomes" id="UP001216510">
    <property type="component" value="Chromosome"/>
</dbReference>
<dbReference type="Pfam" id="PF02449">
    <property type="entry name" value="Glyco_hydro_42"/>
    <property type="match status" value="1"/>
</dbReference>
<keyword evidence="2" id="KW-0326">Glycosidase</keyword>
<feature type="chain" id="PRO_5046801582" evidence="3">
    <location>
        <begin position="22"/>
        <end position="548"/>
    </location>
</feature>
<accession>A0ABY8BF14</accession>
<name>A0ABY8BF14_9BURK</name>
<evidence type="ECO:0000256" key="3">
    <source>
        <dbReference type="SAM" id="SignalP"/>
    </source>
</evidence>
<organism evidence="6 7">
    <name type="scientific">Pseudoduganella chitinolytica</name>
    <dbReference type="NCBI Taxonomy" id="34070"/>
    <lineage>
        <taxon>Bacteria</taxon>
        <taxon>Pseudomonadati</taxon>
        <taxon>Pseudomonadota</taxon>
        <taxon>Betaproteobacteria</taxon>
        <taxon>Burkholderiales</taxon>
        <taxon>Oxalobacteraceae</taxon>
        <taxon>Telluria group</taxon>
        <taxon>Pseudoduganella</taxon>
    </lineage>
</organism>
<dbReference type="Gene3D" id="3.20.20.80">
    <property type="entry name" value="Glycosidases"/>
    <property type="match status" value="1"/>
</dbReference>
<sequence>MKARMAAALLLALCCASTAAAETPIPTLRTSGGERPTQQLIVDGKPYLVLGGELYNSSASSLPYLKKLWPQLKATGLNTLLAPVEWDQVEPVEGKFDFTVLDGMLKQAREHDTRLVLLWFGAWKNSMSTYVPAWVKKDNARFPRARNKAGEPQDILTPFAAATLAADKAAFAALLRHLRQVDPQRTVLMVQVENEIGMLPDARDHGALANAALREQVPAVLLRYLQERRATLHPYVRTLWEGQGARQAGTWSEVFGTSIEAEEVFQAWHYATFADALAAAGKAEYPLPMFVNVALNRPGRKPGEYPSAGPLPHLFDVWKAAGPAIDILAIDTYFPNFTHWARQFKRPDNPLFVPEANRAGRADLGANAFWAIGELDAIGFSPFAIENIRDAAADVLPGAYALLKQLAPAILAAQGHGRMRGFRPNVSYDGVVETNNVQVALGGYLLDVSFANQWGKTESAEYDTRGGLVIQTAADEFLVAGRGLTVTFRSPAGAGEGVGIEQATEGSFVDGKWREGRWLNGDETHQGRHIRLPGQAFAVQKVKLYRFR</sequence>
<dbReference type="EMBL" id="CP119083">
    <property type="protein sequence ID" value="WEF33888.1"/>
    <property type="molecule type" value="Genomic_DNA"/>
</dbReference>
<evidence type="ECO:0000259" key="5">
    <source>
        <dbReference type="Pfam" id="PF18120"/>
    </source>
</evidence>
<evidence type="ECO:0000256" key="1">
    <source>
        <dbReference type="ARBA" id="ARBA00022801"/>
    </source>
</evidence>
<gene>
    <name evidence="6" type="ORF">PX653_03670</name>
</gene>
<keyword evidence="3" id="KW-0732">Signal</keyword>
<feature type="domain" description="DUF5597" evidence="5">
    <location>
        <begin position="399"/>
        <end position="531"/>
    </location>
</feature>
<dbReference type="InterPro" id="IPR040719">
    <property type="entry name" value="DUF5597"/>
</dbReference>
<dbReference type="InterPro" id="IPR017853">
    <property type="entry name" value="GH"/>
</dbReference>
<feature type="domain" description="Glycoside hydrolase family 42 N-terminal" evidence="4">
    <location>
        <begin position="72"/>
        <end position="211"/>
    </location>
</feature>
<dbReference type="InterPro" id="IPR013529">
    <property type="entry name" value="Glyco_hydro_42_N"/>
</dbReference>
<dbReference type="RefSeq" id="WP_277416572.1">
    <property type="nucleotide sequence ID" value="NZ_CP119083.1"/>
</dbReference>
<evidence type="ECO:0000259" key="4">
    <source>
        <dbReference type="Pfam" id="PF02449"/>
    </source>
</evidence>
<dbReference type="SUPFAM" id="SSF51445">
    <property type="entry name" value="(Trans)glycosidases"/>
    <property type="match status" value="1"/>
</dbReference>
<protein>
    <submittedName>
        <fullName evidence="6">DUF5597 domain-containing protein</fullName>
    </submittedName>
</protein>
<reference evidence="6 7" key="1">
    <citation type="submission" date="2023-02" db="EMBL/GenBank/DDBJ databases">
        <title>Gemone sequence of Telluria chitinolytica ACM 3522T.</title>
        <authorList>
            <person name="Frediansyah A."/>
            <person name="Miess H."/>
            <person name="Gross H."/>
        </authorList>
    </citation>
    <scope>NUCLEOTIDE SEQUENCE [LARGE SCALE GENOMIC DNA]</scope>
    <source>
        <strain evidence="6 7">ACM 3522</strain>
    </source>
</reference>